<dbReference type="AlphaFoldDB" id="A0A382T6D1"/>
<feature type="transmembrane region" description="Helical" evidence="1">
    <location>
        <begin position="243"/>
        <end position="264"/>
    </location>
</feature>
<dbReference type="Pfam" id="PF00892">
    <property type="entry name" value="EamA"/>
    <property type="match status" value="2"/>
</dbReference>
<feature type="transmembrane region" description="Helical" evidence="1">
    <location>
        <begin position="72"/>
        <end position="91"/>
    </location>
</feature>
<feature type="transmembrane region" description="Helical" evidence="1">
    <location>
        <begin position="97"/>
        <end position="116"/>
    </location>
</feature>
<feature type="transmembrane region" description="Helical" evidence="1">
    <location>
        <begin position="217"/>
        <end position="236"/>
    </location>
</feature>
<dbReference type="GO" id="GO:0016020">
    <property type="term" value="C:membrane"/>
    <property type="evidence" value="ECO:0007669"/>
    <property type="project" value="InterPro"/>
</dbReference>
<reference evidence="3" key="1">
    <citation type="submission" date="2018-05" db="EMBL/GenBank/DDBJ databases">
        <authorList>
            <person name="Lanie J.A."/>
            <person name="Ng W.-L."/>
            <person name="Kazmierczak K.M."/>
            <person name="Andrzejewski T.M."/>
            <person name="Davidsen T.M."/>
            <person name="Wayne K.J."/>
            <person name="Tettelin H."/>
            <person name="Glass J.I."/>
            <person name="Rusch D."/>
            <person name="Podicherti R."/>
            <person name="Tsui H.-C.T."/>
            <person name="Winkler M.E."/>
        </authorList>
    </citation>
    <scope>NUCLEOTIDE SEQUENCE</scope>
</reference>
<feature type="transmembrane region" description="Helical" evidence="1">
    <location>
        <begin position="123"/>
        <end position="144"/>
    </location>
</feature>
<feature type="domain" description="EamA" evidence="2">
    <location>
        <begin position="16"/>
        <end position="141"/>
    </location>
</feature>
<dbReference type="PANTHER" id="PTHR22911:SF102">
    <property type="entry name" value="MEMBRANE PROTEIN"/>
    <property type="match status" value="1"/>
</dbReference>
<evidence type="ECO:0000259" key="2">
    <source>
        <dbReference type="Pfam" id="PF00892"/>
    </source>
</evidence>
<dbReference type="PANTHER" id="PTHR22911">
    <property type="entry name" value="ACYL-MALONYL CONDENSING ENZYME-RELATED"/>
    <property type="match status" value="1"/>
</dbReference>
<name>A0A382T6D1_9ZZZZ</name>
<feature type="domain" description="EamA" evidence="2">
    <location>
        <begin position="153"/>
        <end position="265"/>
    </location>
</feature>
<evidence type="ECO:0000256" key="1">
    <source>
        <dbReference type="SAM" id="Phobius"/>
    </source>
</evidence>
<gene>
    <name evidence="3" type="ORF">METZ01_LOCUS369802</name>
</gene>
<dbReference type="InterPro" id="IPR000620">
    <property type="entry name" value="EamA_dom"/>
</dbReference>
<sequence length="265" mass="27953">MQAAPQPGDRAAMARIAAVSAVVCWSTGNVIVAQVDMPGLAIAFWRLALGAALYATVLYAVGRRITWAQVRLTVPVAITFALELGLFFTALHHTSVANATTIGSLQTIALMVVASVRFGERIGGWLVGIALVAIGGVTVVMFGGGAEAELQLRGDLLALAAMVLFTTYFVVVKDVRARIDTFTLQTVTMTLGAVVLFPMAAIEAGRLVPAWPSWTEWGWLALLLAIPGTGHLLMNWAHLHVSLSLAGMLTLAIPALSALGAWLVL</sequence>
<organism evidence="3">
    <name type="scientific">marine metagenome</name>
    <dbReference type="NCBI Taxonomy" id="408172"/>
    <lineage>
        <taxon>unclassified sequences</taxon>
        <taxon>metagenomes</taxon>
        <taxon>ecological metagenomes</taxon>
    </lineage>
</organism>
<feature type="transmembrane region" description="Helical" evidence="1">
    <location>
        <begin position="156"/>
        <end position="172"/>
    </location>
</feature>
<dbReference type="EMBL" id="UINC01133805">
    <property type="protein sequence ID" value="SVD16948.1"/>
    <property type="molecule type" value="Genomic_DNA"/>
</dbReference>
<feature type="non-terminal residue" evidence="3">
    <location>
        <position position="265"/>
    </location>
</feature>
<feature type="transmembrane region" description="Helical" evidence="1">
    <location>
        <begin position="184"/>
        <end position="205"/>
    </location>
</feature>
<keyword evidence="1" id="KW-1133">Transmembrane helix</keyword>
<dbReference type="SUPFAM" id="SSF103481">
    <property type="entry name" value="Multidrug resistance efflux transporter EmrE"/>
    <property type="match status" value="1"/>
</dbReference>
<accession>A0A382T6D1</accession>
<keyword evidence="1" id="KW-0812">Transmembrane</keyword>
<keyword evidence="1" id="KW-0472">Membrane</keyword>
<dbReference type="InterPro" id="IPR037185">
    <property type="entry name" value="EmrE-like"/>
</dbReference>
<feature type="transmembrane region" description="Helical" evidence="1">
    <location>
        <begin position="39"/>
        <end position="60"/>
    </location>
</feature>
<evidence type="ECO:0000313" key="3">
    <source>
        <dbReference type="EMBL" id="SVD16948.1"/>
    </source>
</evidence>
<feature type="transmembrane region" description="Helical" evidence="1">
    <location>
        <begin position="12"/>
        <end position="33"/>
    </location>
</feature>
<protein>
    <recommendedName>
        <fullName evidence="2">EamA domain-containing protein</fullName>
    </recommendedName>
</protein>
<proteinExistence type="predicted"/>